<dbReference type="EC" id="2.3.1.-" evidence="2"/>
<dbReference type="GO" id="GO:0016746">
    <property type="term" value="F:acyltransferase activity"/>
    <property type="evidence" value="ECO:0007669"/>
    <property type="project" value="UniProtKB-KW"/>
</dbReference>
<keyword evidence="3" id="KW-1185">Reference proteome</keyword>
<sequence length="99" mass="11076">MNQDPHLNRYIREVDTAEVLLDKFQQRSKGMQARCGEWMSLVVESVAGDFIGFMGICLTDEALGQWEEGYLMASGQQGNGYTTAVLKLLALGQARTRYP</sequence>
<dbReference type="Gene3D" id="3.40.630.30">
    <property type="match status" value="1"/>
</dbReference>
<accession>A0ABX7YY46</accession>
<evidence type="ECO:0000313" key="3">
    <source>
        <dbReference type="Proteomes" id="UP000679575"/>
    </source>
</evidence>
<feature type="domain" description="N-acetyltransferase" evidence="1">
    <location>
        <begin position="1"/>
        <end position="89"/>
    </location>
</feature>
<dbReference type="EMBL" id="CP073587">
    <property type="protein sequence ID" value="QUN07617.1"/>
    <property type="molecule type" value="Genomic_DNA"/>
</dbReference>
<dbReference type="InterPro" id="IPR000182">
    <property type="entry name" value="GNAT_dom"/>
</dbReference>
<dbReference type="Proteomes" id="UP000679575">
    <property type="component" value="Chromosome"/>
</dbReference>
<organism evidence="2 3">
    <name type="scientific">Shewanella yunxiaonensis</name>
    <dbReference type="NCBI Taxonomy" id="2829809"/>
    <lineage>
        <taxon>Bacteria</taxon>
        <taxon>Pseudomonadati</taxon>
        <taxon>Pseudomonadota</taxon>
        <taxon>Gammaproteobacteria</taxon>
        <taxon>Alteromonadales</taxon>
        <taxon>Shewanellaceae</taxon>
        <taxon>Shewanella</taxon>
    </lineage>
</organism>
<protein>
    <submittedName>
        <fullName evidence="2">GNAT family N-acetyltransferase</fullName>
        <ecNumber evidence="2">2.3.1.-</ecNumber>
    </submittedName>
</protein>
<gene>
    <name evidence="2" type="ORF">KDN34_10395</name>
</gene>
<proteinExistence type="predicted"/>
<dbReference type="SUPFAM" id="SSF55729">
    <property type="entry name" value="Acyl-CoA N-acyltransferases (Nat)"/>
    <property type="match status" value="1"/>
</dbReference>
<reference evidence="2 3" key="1">
    <citation type="submission" date="2021-04" db="EMBL/GenBank/DDBJ databases">
        <title>Novel species identification of genus Shewanella.</title>
        <authorList>
            <person name="Liu G."/>
        </authorList>
    </citation>
    <scope>NUCLEOTIDE SEQUENCE [LARGE SCALE GENOMIC DNA]</scope>
    <source>
        <strain evidence="2 3">FJAT-54481</strain>
    </source>
</reference>
<evidence type="ECO:0000313" key="2">
    <source>
        <dbReference type="EMBL" id="QUN07617.1"/>
    </source>
</evidence>
<keyword evidence="2" id="KW-0808">Transferase</keyword>
<dbReference type="Pfam" id="PF13302">
    <property type="entry name" value="Acetyltransf_3"/>
    <property type="match status" value="1"/>
</dbReference>
<name>A0ABX7YY46_9GAMM</name>
<evidence type="ECO:0000259" key="1">
    <source>
        <dbReference type="Pfam" id="PF13302"/>
    </source>
</evidence>
<dbReference type="InterPro" id="IPR016181">
    <property type="entry name" value="Acyl_CoA_acyltransferase"/>
</dbReference>
<keyword evidence="2" id="KW-0012">Acyltransferase</keyword>